<dbReference type="AlphaFoldDB" id="A0A026W1D2"/>
<evidence type="ECO:0000313" key="3">
    <source>
        <dbReference type="EMBL" id="EZA48869.1"/>
    </source>
</evidence>
<dbReference type="Pfam" id="PF13012">
    <property type="entry name" value="MitMem_reg"/>
    <property type="match status" value="1"/>
</dbReference>
<dbReference type="OrthoDB" id="1378at2759"/>
<evidence type="ECO:0000256" key="1">
    <source>
        <dbReference type="ARBA" id="ARBA00010893"/>
    </source>
</evidence>
<dbReference type="OMA" id="SEHWMRE"/>
<evidence type="ECO:0000259" key="2">
    <source>
        <dbReference type="Pfam" id="PF13012"/>
    </source>
</evidence>
<proteinExistence type="inferred from homology"/>
<dbReference type="PANTHER" id="PTHR10540">
    <property type="entry name" value="EUKARYOTIC TRANSLATION INITIATION FACTOR 3 SUBUNIT F-RELATED"/>
    <property type="match status" value="1"/>
</dbReference>
<protein>
    <submittedName>
        <fullName evidence="3">COP9 signalosome complex subunit</fullName>
    </submittedName>
</protein>
<organism evidence="3 4">
    <name type="scientific">Ooceraea biroi</name>
    <name type="common">Clonal raider ant</name>
    <name type="synonym">Cerapachys biroi</name>
    <dbReference type="NCBI Taxonomy" id="2015173"/>
    <lineage>
        <taxon>Eukaryota</taxon>
        <taxon>Metazoa</taxon>
        <taxon>Ecdysozoa</taxon>
        <taxon>Arthropoda</taxon>
        <taxon>Hexapoda</taxon>
        <taxon>Insecta</taxon>
        <taxon>Pterygota</taxon>
        <taxon>Neoptera</taxon>
        <taxon>Endopterygota</taxon>
        <taxon>Hymenoptera</taxon>
        <taxon>Apocrita</taxon>
        <taxon>Aculeata</taxon>
        <taxon>Formicoidea</taxon>
        <taxon>Formicidae</taxon>
        <taxon>Dorylinae</taxon>
        <taxon>Ooceraea</taxon>
    </lineage>
</organism>
<comment type="similarity">
    <text evidence="1">Belongs to the peptidase M67A family. CSN6 subfamily.</text>
</comment>
<feature type="non-terminal residue" evidence="3">
    <location>
        <position position="1"/>
    </location>
</feature>
<keyword evidence="4" id="KW-1185">Reference proteome</keyword>
<reference evidence="3 4" key="1">
    <citation type="journal article" date="2014" name="Curr. Biol.">
        <title>The genome of the clonal raider ant Cerapachys biroi.</title>
        <authorList>
            <person name="Oxley P.R."/>
            <person name="Ji L."/>
            <person name="Fetter-Pruneda I."/>
            <person name="McKenzie S.K."/>
            <person name="Li C."/>
            <person name="Hu H."/>
            <person name="Zhang G."/>
            <person name="Kronauer D.J."/>
        </authorList>
    </citation>
    <scope>NUCLEOTIDE SEQUENCE [LARGE SCALE GENOMIC DNA]</scope>
</reference>
<evidence type="ECO:0000313" key="4">
    <source>
        <dbReference type="Proteomes" id="UP000053097"/>
    </source>
</evidence>
<sequence length="107" mass="12263">LTAQHSAIKMLHARVKLVLRYVQAVQNGELKGNHEVLRAACSLSHRLPVLNNPKFKADFYNQCNDFGLLTYLGIITKGCNNINQFVNKFNILYDRQGVGRRLRSLFF</sequence>
<dbReference type="GO" id="GO:0008180">
    <property type="term" value="C:COP9 signalosome"/>
    <property type="evidence" value="ECO:0007669"/>
    <property type="project" value="TreeGrafter"/>
</dbReference>
<dbReference type="EMBL" id="KK107566">
    <property type="protein sequence ID" value="EZA48869.1"/>
    <property type="molecule type" value="Genomic_DNA"/>
</dbReference>
<gene>
    <name evidence="3" type="ORF">X777_12911</name>
</gene>
<dbReference type="PANTHER" id="PTHR10540:SF8">
    <property type="entry name" value="COP9 SIGNALOSOME COMPLEX SUBUNIT 6"/>
    <property type="match status" value="1"/>
</dbReference>
<dbReference type="STRING" id="2015173.A0A026W1D2"/>
<feature type="domain" description="EIF3F/CSN6-like C-terminal" evidence="2">
    <location>
        <begin position="1"/>
        <end position="87"/>
    </location>
</feature>
<name>A0A026W1D2_OOCBI</name>
<accession>A0A026W1D2</accession>
<dbReference type="Proteomes" id="UP000053097">
    <property type="component" value="Unassembled WGS sequence"/>
</dbReference>
<dbReference type="InterPro" id="IPR024969">
    <property type="entry name" value="EIF3F/CSN6-like_C"/>
</dbReference>